<dbReference type="Gene3D" id="1.10.10.2840">
    <property type="entry name" value="PucR C-terminal helix-turn-helix domain"/>
    <property type="match status" value="1"/>
</dbReference>
<dbReference type="AlphaFoldDB" id="A0A6J5ZHH5"/>
<gene>
    <name evidence="2" type="ORF">UFOPK3770_00806</name>
</gene>
<name>A0A6J5ZHH5_9ZZZZ</name>
<reference evidence="2" key="1">
    <citation type="submission" date="2020-05" db="EMBL/GenBank/DDBJ databases">
        <authorList>
            <person name="Chiriac C."/>
            <person name="Salcher M."/>
            <person name="Ghai R."/>
            <person name="Kavagutti S V."/>
        </authorList>
    </citation>
    <scope>NUCLEOTIDE SEQUENCE</scope>
</reference>
<dbReference type="PANTHER" id="PTHR33744:SF17">
    <property type="entry name" value="CONSERVED PROTEIN"/>
    <property type="match status" value="1"/>
</dbReference>
<dbReference type="Pfam" id="PF13556">
    <property type="entry name" value="HTH_30"/>
    <property type="match status" value="1"/>
</dbReference>
<feature type="domain" description="PucR C-terminal helix-turn-helix" evidence="1">
    <location>
        <begin position="272"/>
        <end position="330"/>
    </location>
</feature>
<dbReference type="PANTHER" id="PTHR33744">
    <property type="entry name" value="CARBOHYDRATE DIACID REGULATOR"/>
    <property type="match status" value="1"/>
</dbReference>
<dbReference type="SUPFAM" id="SSF55781">
    <property type="entry name" value="GAF domain-like"/>
    <property type="match status" value="1"/>
</dbReference>
<dbReference type="InterPro" id="IPR051448">
    <property type="entry name" value="CdaR-like_regulators"/>
</dbReference>
<evidence type="ECO:0000259" key="1">
    <source>
        <dbReference type="Pfam" id="PF13556"/>
    </source>
</evidence>
<dbReference type="EMBL" id="CAESAJ010000081">
    <property type="protein sequence ID" value="CAB4339103.1"/>
    <property type="molecule type" value="Genomic_DNA"/>
</dbReference>
<dbReference type="InterPro" id="IPR025736">
    <property type="entry name" value="PucR_C-HTH_dom"/>
</dbReference>
<proteinExistence type="predicted"/>
<accession>A0A6J5ZHH5</accession>
<sequence>MDTGFFGIQSIVDALASELSRAVLVDDRELNALCWSSQQEVDPIRLSSILRNGLDSAAIDVVNRIGKSNSVVVTEEVPEIGMKSRVCAPLVHEGELIGYLWVLDPQRTVTEAQKLDVRTAANNIVTALATDRNTDDNRRRNELLAKLERGHDDESATSLTIHEQLPRDVHVVADLHKQPGDWVLPDGIAVRPVPKESLGATSGTPLPLADLGDAVRRARLVRTAIRAGAKLDMPRWDALQSWRLVLECPETLTPEDIQPHVNKLLEPAHQDLLKTAEVLFDSGGDIQAATEALHIHRTTFYYRLGKISDLLGVNLQHDSDKQNLDFALKLHRIRSVLHL</sequence>
<evidence type="ECO:0000313" key="2">
    <source>
        <dbReference type="EMBL" id="CAB4339103.1"/>
    </source>
</evidence>
<organism evidence="2">
    <name type="scientific">freshwater metagenome</name>
    <dbReference type="NCBI Taxonomy" id="449393"/>
    <lineage>
        <taxon>unclassified sequences</taxon>
        <taxon>metagenomes</taxon>
        <taxon>ecological metagenomes</taxon>
    </lineage>
</organism>
<protein>
    <submittedName>
        <fullName evidence="2">Unannotated protein</fullName>
    </submittedName>
</protein>
<dbReference type="InterPro" id="IPR042070">
    <property type="entry name" value="PucR_C-HTH_sf"/>
</dbReference>